<evidence type="ECO:0000259" key="11">
    <source>
        <dbReference type="Pfam" id="PF25508"/>
    </source>
</evidence>
<dbReference type="InterPro" id="IPR050927">
    <property type="entry name" value="TRPM"/>
</dbReference>
<dbReference type="Proteomes" id="UP000694865">
    <property type="component" value="Unplaced"/>
</dbReference>
<keyword evidence="3 8" id="KW-0812">Transmembrane</keyword>
<dbReference type="Pfam" id="PF25508">
    <property type="entry name" value="TRPM2"/>
    <property type="match status" value="2"/>
</dbReference>
<dbReference type="Pfam" id="PF18139">
    <property type="entry name" value="LSDAT_euk"/>
    <property type="match status" value="1"/>
</dbReference>
<dbReference type="InterPro" id="IPR057366">
    <property type="entry name" value="TRPM-like"/>
</dbReference>
<evidence type="ECO:0000259" key="9">
    <source>
        <dbReference type="Pfam" id="PF00520"/>
    </source>
</evidence>
<feature type="transmembrane region" description="Helical" evidence="8">
    <location>
        <begin position="789"/>
        <end position="808"/>
    </location>
</feature>
<evidence type="ECO:0000313" key="13">
    <source>
        <dbReference type="RefSeq" id="XP_006814778.1"/>
    </source>
</evidence>
<dbReference type="Pfam" id="PF00520">
    <property type="entry name" value="Ion_trans"/>
    <property type="match status" value="1"/>
</dbReference>
<keyword evidence="5" id="KW-0406">Ion transport</keyword>
<keyword evidence="2" id="KW-0813">Transport</keyword>
<feature type="domain" description="TRPM SLOG" evidence="10">
    <location>
        <begin position="85"/>
        <end position="313"/>
    </location>
</feature>
<feature type="transmembrane region" description="Helical" evidence="8">
    <location>
        <begin position="764"/>
        <end position="783"/>
    </location>
</feature>
<comment type="subcellular location">
    <subcellularLocation>
        <location evidence="1">Membrane</location>
        <topology evidence="1">Multi-pass membrane protein</topology>
    </subcellularLocation>
</comment>
<sequence length="1022" mass="117758">MSLDNTITPHEVKVECYSLQQVHPMTPDAQFRLSCVPDIKGNVDMPDCGNNGNEKLYIRVKKDEKIDVNQLWMKTKYVLNIDNRMPDNVYCIMSYDDEIGTPIRMTAFLKLVVQAALHTGAIIFTSGLSRGVTKRLCNVLEHEKMKYKGMCLKNDVYIVAIIAESKIKDFIFCTNEEEKYVTYTYTGTETNMMSEPFDMRHDLFILVEDGDSNEDNLSRTSRLAQELAEYLKKTYTDNVPQTECRPVAVTWFFLQGGESELIAAYNAFRKGIRLLATYGDGGKTAEILAFIATQKSVTENQIKGMVKSTFCDDNTDVDMCVQLLKDILTLNDSKDENHKIITCGIDHHKQKILKNGLIKDGERRIIDGEMRIIDGERRIIDGERRIIDGERRIIDGEMRIIDDERRIIDGERRIIDGERRIIDGEMRIIDGEMRIIDGEMRIIDGERPSCSSDHATLLLMTLWDINTEDAEYMLENNITKQCISYKTIMMSALVLGKASFLEICLENGMPLQPFCDKTTLGHLYRSVLFYNELIEDDTSLLRLVKRKLNLNKSGNDDLLLCKVADFAARLTRGVFHPNYIDLSEYTPSVKDLYVWALLCGRYEMAKLLWNIAPDHIALALLGSRILRSLSKFASKYEERHLGEDLEEQGIEFENLASNAIQVCYQKDTEKSHKLLHKPICNLNKNHKFTCLTLAWACHAMKFISMSCCQTKLTRIWNQDSGKNGVVEGSVHFLSPKFQFFFNLISYIDRVGLRRKLISFCFRQWNVIKVTMLALFWISVLARIVVPDNYFVFVRVLYSFTLCASYLNLLPMGFANDKLGPKLVMIRGMVMELFIFLVILLVFIFGYGAMMEALLHPNNPHSKMETLPHLLYKPFFQILGDLLTDEYEGDDIACESLTNEGCIIQVLIPILTGIYVLITNVLLLNLLIAVFSFYIEDIQARSEVVWAFYRYGLIMEYKNKVPFFPFGCLFYWPYLMYKCVSSKCYKQKRYTSVPKSESDYELESFEHRGVNQCWRQVKTEVTS</sequence>
<evidence type="ECO:0000256" key="7">
    <source>
        <dbReference type="ARBA" id="ARBA00023303"/>
    </source>
</evidence>
<dbReference type="RefSeq" id="XP_006814778.1">
    <property type="nucleotide sequence ID" value="XM_006814715.1"/>
</dbReference>
<evidence type="ECO:0000259" key="10">
    <source>
        <dbReference type="Pfam" id="PF18139"/>
    </source>
</evidence>
<evidence type="ECO:0000256" key="5">
    <source>
        <dbReference type="ARBA" id="ARBA00023065"/>
    </source>
</evidence>
<name>A0ABM0M437_SACKO</name>
<organism evidence="12 13">
    <name type="scientific">Saccoglossus kowalevskii</name>
    <name type="common">Acorn worm</name>
    <dbReference type="NCBI Taxonomy" id="10224"/>
    <lineage>
        <taxon>Eukaryota</taxon>
        <taxon>Metazoa</taxon>
        <taxon>Hemichordata</taxon>
        <taxon>Enteropneusta</taxon>
        <taxon>Harrimaniidae</taxon>
        <taxon>Saccoglossus</taxon>
    </lineage>
</organism>
<evidence type="ECO:0000256" key="3">
    <source>
        <dbReference type="ARBA" id="ARBA00022692"/>
    </source>
</evidence>
<evidence type="ECO:0000256" key="4">
    <source>
        <dbReference type="ARBA" id="ARBA00022989"/>
    </source>
</evidence>
<dbReference type="InterPro" id="IPR041491">
    <property type="entry name" value="TRPM_SLOG"/>
</dbReference>
<keyword evidence="12" id="KW-1185">Reference proteome</keyword>
<reference evidence="13" key="1">
    <citation type="submission" date="2025-08" db="UniProtKB">
        <authorList>
            <consortium name="RefSeq"/>
        </authorList>
    </citation>
    <scope>IDENTIFICATION</scope>
    <source>
        <tissue evidence="13">Testes</tissue>
    </source>
</reference>
<feature type="transmembrane region" description="Helical" evidence="8">
    <location>
        <begin position="913"/>
        <end position="934"/>
    </location>
</feature>
<gene>
    <name evidence="13" type="primary">LOC102809371</name>
</gene>
<dbReference type="InterPro" id="IPR005821">
    <property type="entry name" value="Ion_trans_dom"/>
</dbReference>
<keyword evidence="4 8" id="KW-1133">Transmembrane helix</keyword>
<accession>A0ABM0M437</accession>
<dbReference type="PANTHER" id="PTHR13800:SF12">
    <property type="entry name" value="TRANSIENT RECEPTOR POTENTIAL CATION CHANNEL SUBFAMILY M MEMBER-LIKE 2"/>
    <property type="match status" value="1"/>
</dbReference>
<feature type="domain" description="TRPM-like" evidence="11">
    <location>
        <begin position="486"/>
        <end position="581"/>
    </location>
</feature>
<feature type="domain" description="TRPM-like" evidence="11">
    <location>
        <begin position="588"/>
        <end position="704"/>
    </location>
</feature>
<protein>
    <submittedName>
        <fullName evidence="13">Uncharacterized protein LOC102809371</fullName>
    </submittedName>
</protein>
<feature type="domain" description="Ion transport" evidence="9">
    <location>
        <begin position="758"/>
        <end position="941"/>
    </location>
</feature>
<proteinExistence type="predicted"/>
<feature type="transmembrane region" description="Helical" evidence="8">
    <location>
        <begin position="829"/>
        <end position="849"/>
    </location>
</feature>
<dbReference type="GeneID" id="102809371"/>
<evidence type="ECO:0000313" key="12">
    <source>
        <dbReference type="Proteomes" id="UP000694865"/>
    </source>
</evidence>
<evidence type="ECO:0000256" key="1">
    <source>
        <dbReference type="ARBA" id="ARBA00004141"/>
    </source>
</evidence>
<keyword evidence="7" id="KW-0407">Ion channel</keyword>
<evidence type="ECO:0000256" key="8">
    <source>
        <dbReference type="SAM" id="Phobius"/>
    </source>
</evidence>
<dbReference type="PANTHER" id="PTHR13800">
    <property type="entry name" value="TRANSIENT RECEPTOR POTENTIAL CATION CHANNEL, SUBFAMILY M, MEMBER 6"/>
    <property type="match status" value="1"/>
</dbReference>
<keyword evidence="6 8" id="KW-0472">Membrane</keyword>
<evidence type="ECO:0000256" key="2">
    <source>
        <dbReference type="ARBA" id="ARBA00022448"/>
    </source>
</evidence>
<evidence type="ECO:0000256" key="6">
    <source>
        <dbReference type="ARBA" id="ARBA00023136"/>
    </source>
</evidence>